<feature type="transmembrane region" description="Helical" evidence="1">
    <location>
        <begin position="45"/>
        <end position="65"/>
    </location>
</feature>
<proteinExistence type="predicted"/>
<keyword evidence="1" id="KW-1133">Transmembrane helix</keyword>
<feature type="transmembrane region" description="Helical" evidence="1">
    <location>
        <begin position="162"/>
        <end position="182"/>
    </location>
</feature>
<feature type="transmembrane region" description="Helical" evidence="1">
    <location>
        <begin position="230"/>
        <end position="250"/>
    </location>
</feature>
<reference evidence="2" key="1">
    <citation type="submission" date="2018-05" db="EMBL/GenBank/DDBJ databases">
        <authorList>
            <person name="Lanie J.A."/>
            <person name="Ng W.-L."/>
            <person name="Kazmierczak K.M."/>
            <person name="Andrzejewski T.M."/>
            <person name="Davidsen T.M."/>
            <person name="Wayne K.J."/>
            <person name="Tettelin H."/>
            <person name="Glass J.I."/>
            <person name="Rusch D."/>
            <person name="Podicherti R."/>
            <person name="Tsui H.-C.T."/>
            <person name="Winkler M.E."/>
        </authorList>
    </citation>
    <scope>NUCLEOTIDE SEQUENCE</scope>
</reference>
<feature type="transmembrane region" description="Helical" evidence="1">
    <location>
        <begin position="262"/>
        <end position="281"/>
    </location>
</feature>
<feature type="transmembrane region" description="Helical" evidence="1">
    <location>
        <begin position="12"/>
        <end position="33"/>
    </location>
</feature>
<protein>
    <recommendedName>
        <fullName evidence="3">Polysaccharide biosynthesis protein C-terminal domain-containing protein</fullName>
    </recommendedName>
</protein>
<dbReference type="EMBL" id="UINC01081895">
    <property type="protein sequence ID" value="SVC26169.1"/>
    <property type="molecule type" value="Genomic_DNA"/>
</dbReference>
<evidence type="ECO:0000256" key="1">
    <source>
        <dbReference type="SAM" id="Phobius"/>
    </source>
</evidence>
<evidence type="ECO:0008006" key="3">
    <source>
        <dbReference type="Google" id="ProtNLM"/>
    </source>
</evidence>
<gene>
    <name evidence="2" type="ORF">METZ01_LOCUS279023</name>
</gene>
<feature type="transmembrane region" description="Helical" evidence="1">
    <location>
        <begin position="198"/>
        <end position="218"/>
    </location>
</feature>
<feature type="non-terminal residue" evidence="2">
    <location>
        <position position="1"/>
    </location>
</feature>
<sequence>IIVFILLDMKEHIYAILGIQVATSVIFDSYFLSSLDFSLQLGVNGIAYSNAIASFITLIYAVTVFSRKMEMGLPEWRGGHDYSWMRSWWDVGKFSGLDSFVRNIFYMIFIVKMMNVVEEQGTYWVANGFIWGWLLLPFYPLADLLKQDTSGPNLINHKEKTYAYFGIATAMCVLWIVTIPLWDTFVSEVLNASDYEKIVGLVLILLPFYILFSYNTLMDSVFYGRGRTELLAIQSIITNVSVYGSAYILFQMDVFSPTLTSIALLFGTGIAVDSIVTFSMYRKLLKETGGML</sequence>
<accession>A0A382KPH9</accession>
<dbReference type="AlphaFoldDB" id="A0A382KPH9"/>
<keyword evidence="1" id="KW-0812">Transmembrane</keyword>
<name>A0A382KPH9_9ZZZZ</name>
<keyword evidence="1" id="KW-0472">Membrane</keyword>
<organism evidence="2">
    <name type="scientific">marine metagenome</name>
    <dbReference type="NCBI Taxonomy" id="408172"/>
    <lineage>
        <taxon>unclassified sequences</taxon>
        <taxon>metagenomes</taxon>
        <taxon>ecological metagenomes</taxon>
    </lineage>
</organism>
<feature type="transmembrane region" description="Helical" evidence="1">
    <location>
        <begin position="123"/>
        <end position="142"/>
    </location>
</feature>
<evidence type="ECO:0000313" key="2">
    <source>
        <dbReference type="EMBL" id="SVC26169.1"/>
    </source>
</evidence>